<name>A0A8S2HPR6_9BILA</name>
<comment type="caution">
    <text evidence="3">The sequence shown here is derived from an EMBL/GenBank/DDBJ whole genome shotgun (WGS) entry which is preliminary data.</text>
</comment>
<evidence type="ECO:0000313" key="3">
    <source>
        <dbReference type="EMBL" id="CAF3670078.1"/>
    </source>
</evidence>
<proteinExistence type="predicted"/>
<dbReference type="AlphaFoldDB" id="A0A8S2HPR6"/>
<feature type="chain" id="PRO_5036273604" evidence="1">
    <location>
        <begin position="17"/>
        <end position="465"/>
    </location>
</feature>
<gene>
    <name evidence="2" type="ORF">OVA965_LOCUS8934</name>
    <name evidence="3" type="ORF">TMI583_LOCUS8930</name>
</gene>
<dbReference type="EMBL" id="CAJNOK010003085">
    <property type="protein sequence ID" value="CAF0887189.1"/>
    <property type="molecule type" value="Genomic_DNA"/>
</dbReference>
<evidence type="ECO:0000313" key="2">
    <source>
        <dbReference type="EMBL" id="CAF0887189.1"/>
    </source>
</evidence>
<dbReference type="Gene3D" id="2.60.120.650">
    <property type="entry name" value="Cupin"/>
    <property type="match status" value="1"/>
</dbReference>
<evidence type="ECO:0000256" key="1">
    <source>
        <dbReference type="SAM" id="SignalP"/>
    </source>
</evidence>
<feature type="signal peptide" evidence="1">
    <location>
        <begin position="1"/>
        <end position="16"/>
    </location>
</feature>
<reference evidence="3" key="1">
    <citation type="submission" date="2021-02" db="EMBL/GenBank/DDBJ databases">
        <authorList>
            <person name="Nowell W R."/>
        </authorList>
    </citation>
    <scope>NUCLEOTIDE SEQUENCE</scope>
</reference>
<sequence>MLVFILLSLIIVITNSLNQNSLSVNQIEEILLNTSEYGLNNRFIKQLPTAQTYTNDHLRSKDPNKINLTDQLISINGQWTPEQLKLDSISPFYFSSQTPNNLLVYLDAVETNSTLTDVPFITNMPQSYLKNIPLLQIFNCKEFLSKNYFQSIDLIVGAGQAQLHLGMDHLHQSELYCSLHGRPRFIMMNLTEDADENNAETLFNFDTSDVNFGQTILDPGTCVFIPSNWIKGVQLNNSISFVIRFIEIPSVNEDFTDCTTEENLTLNDVNFMVKDQLNITELVLLIHFYQYVNKPSLINRYSSSEFLEYARTDKNFTGLILKWSDEITKIIREDIFQQLDMNNDMYFDINDYYTLNTQTLVTDKNQKLNELLEKLKLIVADQYQDLQSNIMKLTDELTKIVSPDSGQKPTTQQLENLFENLPSVIKDKLPREKLDSVKNLVNQLKSVNDEQVEKHEQIESEKTEL</sequence>
<dbReference type="EMBL" id="CAJOBA010003086">
    <property type="protein sequence ID" value="CAF3670078.1"/>
    <property type="molecule type" value="Genomic_DNA"/>
</dbReference>
<keyword evidence="1" id="KW-0732">Signal</keyword>
<dbReference type="Proteomes" id="UP000682733">
    <property type="component" value="Unassembled WGS sequence"/>
</dbReference>
<dbReference type="Proteomes" id="UP000677228">
    <property type="component" value="Unassembled WGS sequence"/>
</dbReference>
<accession>A0A8S2HPR6</accession>
<organism evidence="3 4">
    <name type="scientific">Didymodactylos carnosus</name>
    <dbReference type="NCBI Taxonomy" id="1234261"/>
    <lineage>
        <taxon>Eukaryota</taxon>
        <taxon>Metazoa</taxon>
        <taxon>Spiralia</taxon>
        <taxon>Gnathifera</taxon>
        <taxon>Rotifera</taxon>
        <taxon>Eurotatoria</taxon>
        <taxon>Bdelloidea</taxon>
        <taxon>Philodinida</taxon>
        <taxon>Philodinidae</taxon>
        <taxon>Didymodactylos</taxon>
    </lineage>
</organism>
<protein>
    <submittedName>
        <fullName evidence="3">Uncharacterized protein</fullName>
    </submittedName>
</protein>
<evidence type="ECO:0000313" key="4">
    <source>
        <dbReference type="Proteomes" id="UP000682733"/>
    </source>
</evidence>